<proteinExistence type="predicted"/>
<feature type="region of interest" description="Disordered" evidence="1">
    <location>
        <begin position="47"/>
        <end position="69"/>
    </location>
</feature>
<organism evidence="2 3">
    <name type="scientific">Microbacterium resistens</name>
    <dbReference type="NCBI Taxonomy" id="156977"/>
    <lineage>
        <taxon>Bacteria</taxon>
        <taxon>Bacillati</taxon>
        <taxon>Actinomycetota</taxon>
        <taxon>Actinomycetes</taxon>
        <taxon>Micrococcales</taxon>
        <taxon>Microbacteriaceae</taxon>
        <taxon>Microbacterium</taxon>
    </lineage>
</organism>
<dbReference type="Proteomes" id="UP001259347">
    <property type="component" value="Unassembled WGS sequence"/>
</dbReference>
<dbReference type="EMBL" id="JAVDUM010000014">
    <property type="protein sequence ID" value="MDR6868451.1"/>
    <property type="molecule type" value="Genomic_DNA"/>
</dbReference>
<evidence type="ECO:0000313" key="3">
    <source>
        <dbReference type="Proteomes" id="UP001259347"/>
    </source>
</evidence>
<evidence type="ECO:0000313" key="2">
    <source>
        <dbReference type="EMBL" id="MDR6868451.1"/>
    </source>
</evidence>
<dbReference type="RefSeq" id="WP_310022292.1">
    <property type="nucleotide sequence ID" value="NZ_JAVDUM010000014.1"/>
</dbReference>
<comment type="caution">
    <text evidence="2">The sequence shown here is derived from an EMBL/GenBank/DDBJ whole genome shotgun (WGS) entry which is preliminary data.</text>
</comment>
<accession>A0ABU1SFS5</accession>
<name>A0ABU1SFS5_9MICO</name>
<reference evidence="2 3" key="1">
    <citation type="submission" date="2023-07" db="EMBL/GenBank/DDBJ databases">
        <title>Sorghum-associated microbial communities from plants grown in Nebraska, USA.</title>
        <authorList>
            <person name="Schachtman D."/>
        </authorList>
    </citation>
    <scope>NUCLEOTIDE SEQUENCE [LARGE SCALE GENOMIC DNA]</scope>
    <source>
        <strain evidence="2 3">2980</strain>
    </source>
</reference>
<gene>
    <name evidence="2" type="ORF">J2Y69_003067</name>
</gene>
<sequence length="69" mass="7353">MGFIRVRAATGPRHEFDVPEVTYAADPGAYKVIDPEPVETARAATFAAPKNRRPRATAATAPDGAEEEA</sequence>
<evidence type="ECO:0000256" key="1">
    <source>
        <dbReference type="SAM" id="MobiDB-lite"/>
    </source>
</evidence>
<protein>
    <submittedName>
        <fullName evidence="2">Uncharacterized protein</fullName>
    </submittedName>
</protein>
<keyword evidence="3" id="KW-1185">Reference proteome</keyword>